<gene>
    <name evidence="2" type="ORF">PENANT_c002G06792</name>
</gene>
<dbReference type="OrthoDB" id="422736at2759"/>
<comment type="caution">
    <text evidence="2">The sequence shown here is derived from an EMBL/GenBank/DDBJ whole genome shotgun (WGS) entry which is preliminary data.</text>
</comment>
<dbReference type="Proteomes" id="UP000191672">
    <property type="component" value="Unassembled WGS sequence"/>
</dbReference>
<dbReference type="PANTHER" id="PTHR36587:SF2">
    <property type="entry name" value="EXPRESSION SITE-ASSOCIATED GENE 3 (ESAG3)-LIKE PROTEIN"/>
    <property type="match status" value="1"/>
</dbReference>
<evidence type="ECO:0000313" key="3">
    <source>
        <dbReference type="Proteomes" id="UP000191672"/>
    </source>
</evidence>
<keyword evidence="1" id="KW-0812">Transmembrane</keyword>
<proteinExistence type="predicted"/>
<organism evidence="2 3">
    <name type="scientific">Penicillium antarcticum</name>
    <dbReference type="NCBI Taxonomy" id="416450"/>
    <lineage>
        <taxon>Eukaryota</taxon>
        <taxon>Fungi</taxon>
        <taxon>Dikarya</taxon>
        <taxon>Ascomycota</taxon>
        <taxon>Pezizomycotina</taxon>
        <taxon>Eurotiomycetes</taxon>
        <taxon>Eurotiomycetidae</taxon>
        <taxon>Eurotiales</taxon>
        <taxon>Aspergillaceae</taxon>
        <taxon>Penicillium</taxon>
    </lineage>
</organism>
<evidence type="ECO:0000313" key="2">
    <source>
        <dbReference type="EMBL" id="OQD89823.1"/>
    </source>
</evidence>
<feature type="transmembrane region" description="Helical" evidence="1">
    <location>
        <begin position="32"/>
        <end position="48"/>
    </location>
</feature>
<dbReference type="AlphaFoldDB" id="A0A1V6QKS6"/>
<reference evidence="3" key="1">
    <citation type="journal article" date="2017" name="Nat. Microbiol.">
        <title>Global analysis of biosynthetic gene clusters reveals vast potential of secondary metabolite production in Penicillium species.</title>
        <authorList>
            <person name="Nielsen J.C."/>
            <person name="Grijseels S."/>
            <person name="Prigent S."/>
            <person name="Ji B."/>
            <person name="Dainat J."/>
            <person name="Nielsen K.F."/>
            <person name="Frisvad J.C."/>
            <person name="Workman M."/>
            <person name="Nielsen J."/>
        </authorList>
    </citation>
    <scope>NUCLEOTIDE SEQUENCE [LARGE SCALE GENOMIC DNA]</scope>
    <source>
        <strain evidence="3">IBT 31811</strain>
    </source>
</reference>
<dbReference type="EMBL" id="MDYN01000002">
    <property type="protein sequence ID" value="OQD89823.1"/>
    <property type="molecule type" value="Genomic_DNA"/>
</dbReference>
<dbReference type="PANTHER" id="PTHR36587">
    <property type="entry name" value="EXPRESSION SITE-ASSOCIATED GENE 3 (ESAG3)-LIKE PROTEIN"/>
    <property type="match status" value="1"/>
</dbReference>
<evidence type="ECO:0000256" key="1">
    <source>
        <dbReference type="SAM" id="Phobius"/>
    </source>
</evidence>
<keyword evidence="1" id="KW-0472">Membrane</keyword>
<name>A0A1V6QKS6_9EURO</name>
<keyword evidence="1" id="KW-1133">Transmembrane helix</keyword>
<keyword evidence="3" id="KW-1185">Reference proteome</keyword>
<sequence>MASVDAPLTDAKSTATTVLWQVYHRPRTQRKTIALSVLALILVFYMLHSSSKRPEPNFWTKFPSQHPFPERPEDVQVILPPRMDINVNQTLPHNLDKPNPRLHLLVPASQGSRGVCRTLTSAMILGYPPPTLVGYGHDAPGATETERMVEQITRARNYLRDSKIVHDRDFVLMVDGLDTFFQLPPQVLVKRFQNIIRANNHKLQDKFGFAGLDDRPVSESVQKYTQRVLFGASKVCFPGLQDDPGCASVPDSTLPPDVYGWKTDSYPDGHLNRPKWLNPGAVIGQAADVRLIYDEVLRLLDQRAKVSSDHKALTQIYGRQEVIRELERRRTTNGVKDWFYHLLGISDAANITGISLRLETGHRYEYGIGVDFESQLFFNQIMSRDDVEWVKYNNITKMSMLQAQHGVPREHRLLLPNDIATLPNPYNQSRFAKESTLRPVWNATLDKLPNPQNISWHNSPLMTNVHSGHIPALTHLNGDSKLRNTWWENMWFYPWARALLRKYVRGAHGFDAAQSALLGGQDWLEVRGGRGGIWTDDENWITLAEVCNGQERDLFDDGLGLWSKEADDPDEPVYNQYGSLISGKEDFERDHLFK</sequence>
<dbReference type="CDD" id="cd22997">
    <property type="entry name" value="GT_LH"/>
    <property type="match status" value="1"/>
</dbReference>
<accession>A0A1V6QKS6</accession>
<protein>
    <submittedName>
        <fullName evidence="2">Uncharacterized protein</fullName>
    </submittedName>
</protein>